<dbReference type="InterPro" id="IPR027417">
    <property type="entry name" value="P-loop_NTPase"/>
</dbReference>
<dbReference type="AlphaFoldDB" id="A0A2N3PZU4"/>
<proteinExistence type="predicted"/>
<keyword evidence="2" id="KW-1185">Reference proteome</keyword>
<evidence type="ECO:0000313" key="1">
    <source>
        <dbReference type="EMBL" id="PKU25881.1"/>
    </source>
</evidence>
<evidence type="ECO:0000313" key="2">
    <source>
        <dbReference type="Proteomes" id="UP000233293"/>
    </source>
</evidence>
<protein>
    <recommendedName>
        <fullName evidence="3">Sulfotransferase domain-containing protein</fullName>
    </recommendedName>
</protein>
<organism evidence="1 2">
    <name type="scientific">Telmatospirillum siberiense</name>
    <dbReference type="NCBI Taxonomy" id="382514"/>
    <lineage>
        <taxon>Bacteria</taxon>
        <taxon>Pseudomonadati</taxon>
        <taxon>Pseudomonadota</taxon>
        <taxon>Alphaproteobacteria</taxon>
        <taxon>Rhodospirillales</taxon>
        <taxon>Rhodospirillaceae</taxon>
        <taxon>Telmatospirillum</taxon>
    </lineage>
</organism>
<gene>
    <name evidence="1" type="ORF">CWS72_04820</name>
</gene>
<dbReference type="SUPFAM" id="SSF52540">
    <property type="entry name" value="P-loop containing nucleoside triphosphate hydrolases"/>
    <property type="match status" value="1"/>
</dbReference>
<comment type="caution">
    <text evidence="1">The sequence shown here is derived from an EMBL/GenBank/DDBJ whole genome shotgun (WGS) entry which is preliminary data.</text>
</comment>
<sequence>MRLLIHGLQSSGASTFTYFLAERPDCLALVDILNFYAAPYLDTSLDQVAKCTVTTAFPFALHAERFRPDRTILLLRDPRDNYVSLRAKPYRNHSGLMDEKFALIERLFLGRGSFDAVIAYEDFVDRKPVVIETVNRLGWPVSDDFYRFERTQTDMVAALWRHVPGLFRDFELSFGNCDPRGLRPGRRAKPREPEVEVRLEGLCPSLLDFYRTREAAGA</sequence>
<dbReference type="EMBL" id="PIUM01000003">
    <property type="protein sequence ID" value="PKU25881.1"/>
    <property type="molecule type" value="Genomic_DNA"/>
</dbReference>
<dbReference type="OrthoDB" id="8451316at2"/>
<accession>A0A2N3PZU4</accession>
<reference evidence="2" key="1">
    <citation type="submission" date="2017-12" db="EMBL/GenBank/DDBJ databases">
        <title>Draft genome sequence of Telmatospirillum siberiense 26-4b1T, an acidotolerant peatland alphaproteobacterium potentially involved in sulfur cycling.</title>
        <authorList>
            <person name="Hausmann B."/>
            <person name="Pjevac P."/>
            <person name="Schreck K."/>
            <person name="Herbold C.W."/>
            <person name="Daims H."/>
            <person name="Wagner M."/>
            <person name="Pester M."/>
            <person name="Loy A."/>
        </authorList>
    </citation>
    <scope>NUCLEOTIDE SEQUENCE [LARGE SCALE GENOMIC DNA]</scope>
    <source>
        <strain evidence="2">26-4b1</strain>
    </source>
</reference>
<dbReference type="Proteomes" id="UP000233293">
    <property type="component" value="Unassembled WGS sequence"/>
</dbReference>
<dbReference type="RefSeq" id="WP_101249425.1">
    <property type="nucleotide sequence ID" value="NZ_PIUM01000003.1"/>
</dbReference>
<name>A0A2N3PZU4_9PROT</name>
<evidence type="ECO:0008006" key="3">
    <source>
        <dbReference type="Google" id="ProtNLM"/>
    </source>
</evidence>